<gene>
    <name evidence="3" type="ORF">MNOR_LOCUS32328</name>
</gene>
<organism evidence="3 4">
    <name type="scientific">Meganyctiphanes norvegica</name>
    <name type="common">Northern krill</name>
    <name type="synonym">Thysanopoda norvegica</name>
    <dbReference type="NCBI Taxonomy" id="48144"/>
    <lineage>
        <taxon>Eukaryota</taxon>
        <taxon>Metazoa</taxon>
        <taxon>Ecdysozoa</taxon>
        <taxon>Arthropoda</taxon>
        <taxon>Crustacea</taxon>
        <taxon>Multicrustacea</taxon>
        <taxon>Malacostraca</taxon>
        <taxon>Eumalacostraca</taxon>
        <taxon>Eucarida</taxon>
        <taxon>Euphausiacea</taxon>
        <taxon>Euphausiidae</taxon>
        <taxon>Meganyctiphanes</taxon>
    </lineage>
</organism>
<dbReference type="InterPro" id="IPR000195">
    <property type="entry name" value="Rab-GAP-TBC_dom"/>
</dbReference>
<feature type="domain" description="Rab-GAP TBC" evidence="2">
    <location>
        <begin position="95"/>
        <end position="377"/>
    </location>
</feature>
<dbReference type="Proteomes" id="UP001497623">
    <property type="component" value="Unassembled WGS sequence"/>
</dbReference>
<accession>A0AAV2S529</accession>
<comment type="caution">
    <text evidence="3">The sequence shown here is derived from an EMBL/GenBank/DDBJ whole genome shotgun (WGS) entry which is preliminary data.</text>
</comment>
<proteinExistence type="predicted"/>
<keyword evidence="1" id="KW-0343">GTPase activation</keyword>
<evidence type="ECO:0000259" key="2">
    <source>
        <dbReference type="PROSITE" id="PS50086"/>
    </source>
</evidence>
<keyword evidence="4" id="KW-1185">Reference proteome</keyword>
<dbReference type="SMART" id="SM00164">
    <property type="entry name" value="TBC"/>
    <property type="match status" value="1"/>
</dbReference>
<dbReference type="Gene3D" id="1.10.8.270">
    <property type="entry name" value="putative rabgap domain of human tbc1 domain family member 14 like domains"/>
    <property type="match status" value="1"/>
</dbReference>
<sequence length="436" mass="50525">MERFRPLIVQSSNFVDPLSAHLDAEDTAVAIGVEPIVCKPQTPISISLHQEDHFCTGDQNRMLSGSLAYSEEWAKICALSADPDSLISLGRSGELRACRFRAVCWMVYLGVLPKDHTQWLKVLRRMRENYEAVRLDLMVTPGLADEVSDPLVNNPLSQHEHSTWNQYFEDSELKKMIRQDVVRTFPEVEFFKSQRIRDLMVTVLFCYARQHPDVSYKQGMHEILAPLVFVLHCDHQAHQHANEMDPTQSVLQEVMDEAYLEYDAFAIDFKEILSQVDLWHYVWEVEFFATRGSVAITVDLSAKIRYIAAFNQLSGQLDQQHDIHDTEVQHQRLVKLEKYLSVIGIAAKSYEKFVICTNFSLYYGITIVMVKITISEGSQSRYPLENAPKIMMLFIRICLTYQFPHIPRFFMGVKKFRFVVTHTQYIWQPRFPPPPP</sequence>
<dbReference type="PROSITE" id="PS50086">
    <property type="entry name" value="TBC_RABGAP"/>
    <property type="match status" value="1"/>
</dbReference>
<dbReference type="Pfam" id="PF00566">
    <property type="entry name" value="RabGAP-TBC"/>
    <property type="match status" value="1"/>
</dbReference>
<dbReference type="EMBL" id="CAXKWB010043725">
    <property type="protein sequence ID" value="CAL4159757.1"/>
    <property type="molecule type" value="Genomic_DNA"/>
</dbReference>
<dbReference type="InterPro" id="IPR035969">
    <property type="entry name" value="Rab-GAP_TBC_sf"/>
</dbReference>
<evidence type="ECO:0000256" key="1">
    <source>
        <dbReference type="ARBA" id="ARBA00022468"/>
    </source>
</evidence>
<reference evidence="3 4" key="1">
    <citation type="submission" date="2024-05" db="EMBL/GenBank/DDBJ databases">
        <authorList>
            <person name="Wallberg A."/>
        </authorList>
    </citation>
    <scope>NUCLEOTIDE SEQUENCE [LARGE SCALE GENOMIC DNA]</scope>
</reference>
<name>A0AAV2S529_MEGNR</name>
<dbReference type="GO" id="GO:0005737">
    <property type="term" value="C:cytoplasm"/>
    <property type="evidence" value="ECO:0007669"/>
    <property type="project" value="UniProtKB-ARBA"/>
</dbReference>
<dbReference type="PANTHER" id="PTHR22957">
    <property type="entry name" value="TBC1 DOMAIN FAMILY MEMBER GTPASE-ACTIVATING PROTEIN"/>
    <property type="match status" value="1"/>
</dbReference>
<feature type="non-terminal residue" evidence="3">
    <location>
        <position position="436"/>
    </location>
</feature>
<dbReference type="GO" id="GO:0005096">
    <property type="term" value="F:GTPase activator activity"/>
    <property type="evidence" value="ECO:0007669"/>
    <property type="project" value="UniProtKB-KW"/>
</dbReference>
<dbReference type="SUPFAM" id="SSF47923">
    <property type="entry name" value="Ypt/Rab-GAP domain of gyp1p"/>
    <property type="match status" value="1"/>
</dbReference>
<protein>
    <recommendedName>
        <fullName evidence="2">Rab-GAP TBC domain-containing protein</fullName>
    </recommendedName>
</protein>
<dbReference type="PANTHER" id="PTHR22957:SF337">
    <property type="entry name" value="TBC1 DOMAIN FAMILY MEMBER 5"/>
    <property type="match status" value="1"/>
</dbReference>
<dbReference type="AlphaFoldDB" id="A0AAV2S529"/>
<evidence type="ECO:0000313" key="4">
    <source>
        <dbReference type="Proteomes" id="UP001497623"/>
    </source>
</evidence>
<evidence type="ECO:0000313" key="3">
    <source>
        <dbReference type="EMBL" id="CAL4159757.1"/>
    </source>
</evidence>
<dbReference type="FunFam" id="1.10.8.270:FF:000011">
    <property type="entry name" value="TBC1 domain family member 5"/>
    <property type="match status" value="1"/>
</dbReference>